<dbReference type="Proteomes" id="UP001500689">
    <property type="component" value="Unassembled WGS sequence"/>
</dbReference>
<gene>
    <name evidence="1" type="ORF">GCM10022222_46710</name>
</gene>
<keyword evidence="2" id="KW-1185">Reference proteome</keyword>
<dbReference type="EMBL" id="BAAAZN010000010">
    <property type="protein sequence ID" value="GAA3557777.1"/>
    <property type="molecule type" value="Genomic_DNA"/>
</dbReference>
<reference evidence="2" key="1">
    <citation type="journal article" date="2019" name="Int. J. Syst. Evol. Microbiol.">
        <title>The Global Catalogue of Microorganisms (GCM) 10K type strain sequencing project: providing services to taxonomists for standard genome sequencing and annotation.</title>
        <authorList>
            <consortium name="The Broad Institute Genomics Platform"/>
            <consortium name="The Broad Institute Genome Sequencing Center for Infectious Disease"/>
            <person name="Wu L."/>
            <person name="Ma J."/>
        </authorList>
    </citation>
    <scope>NUCLEOTIDE SEQUENCE [LARGE SCALE GENOMIC DNA]</scope>
    <source>
        <strain evidence="2">JCM 16898</strain>
    </source>
</reference>
<evidence type="ECO:0000313" key="2">
    <source>
        <dbReference type="Proteomes" id="UP001500689"/>
    </source>
</evidence>
<proteinExistence type="predicted"/>
<dbReference type="RefSeq" id="WP_344863230.1">
    <property type="nucleotide sequence ID" value="NZ_BAAAZN010000010.1"/>
</dbReference>
<name>A0ABP6WZE3_9PSEU</name>
<sequence>MTVTEDVRVRGTVVACGPAGERAAAFGDLPLVRVGARPGKAEIDHLLGEHDRLVVVGTDADLAAVVVRIMRRERLADVSVGFVPVPPGRVAAHRRLPADAEAAFAIAWKGTAVPVPLVRDDSGGVLLGYANLGAVKGQAYCDEQVAFDGAVTSVEVTPDEAGVAAKVTRGRFVKRSATFRGRAFQIGCLPTSSLVIDGVAHEREINRWTWYRHTADLRLVLG</sequence>
<comment type="caution">
    <text evidence="1">The sequence shown here is derived from an EMBL/GenBank/DDBJ whole genome shotgun (WGS) entry which is preliminary data.</text>
</comment>
<organism evidence="1 2">
    <name type="scientific">Amycolatopsis ultiminotia</name>
    <dbReference type="NCBI Taxonomy" id="543629"/>
    <lineage>
        <taxon>Bacteria</taxon>
        <taxon>Bacillati</taxon>
        <taxon>Actinomycetota</taxon>
        <taxon>Actinomycetes</taxon>
        <taxon>Pseudonocardiales</taxon>
        <taxon>Pseudonocardiaceae</taxon>
        <taxon>Amycolatopsis</taxon>
    </lineage>
</organism>
<evidence type="ECO:0000313" key="1">
    <source>
        <dbReference type="EMBL" id="GAA3557777.1"/>
    </source>
</evidence>
<protein>
    <submittedName>
        <fullName evidence="1">Uncharacterized protein</fullName>
    </submittedName>
</protein>
<accession>A0ABP6WZE3</accession>